<evidence type="ECO:0000259" key="22">
    <source>
        <dbReference type="PROSITE" id="PS50894"/>
    </source>
</evidence>
<dbReference type="PROSITE" id="PS50110">
    <property type="entry name" value="RESPONSE_REGULATORY"/>
    <property type="match status" value="1"/>
</dbReference>
<evidence type="ECO:0000259" key="21">
    <source>
        <dbReference type="PROSITE" id="PS50110"/>
    </source>
</evidence>
<evidence type="ECO:0000256" key="18">
    <source>
        <dbReference type="SAM" id="MobiDB-lite"/>
    </source>
</evidence>
<evidence type="ECO:0000256" key="1">
    <source>
        <dbReference type="ARBA" id="ARBA00000085"/>
    </source>
</evidence>
<dbReference type="Pfam" id="PF00072">
    <property type="entry name" value="Response_reg"/>
    <property type="match status" value="1"/>
</dbReference>
<reference evidence="23" key="2">
    <citation type="journal article" date="2020" name="Microorganisms">
        <title>Osmotic Adaptation and Compatible Solute Biosynthesis of Phototrophic Bacteria as Revealed from Genome Analyses.</title>
        <authorList>
            <person name="Imhoff J.F."/>
            <person name="Rahn T."/>
            <person name="Kunzel S."/>
            <person name="Keller A."/>
            <person name="Neulinger S.C."/>
        </authorList>
    </citation>
    <scope>NUCLEOTIDE SEQUENCE</scope>
    <source>
        <strain evidence="23">DSM 11080</strain>
    </source>
</reference>
<dbReference type="Pfam" id="PF02518">
    <property type="entry name" value="HATPase_c"/>
    <property type="match status" value="1"/>
</dbReference>
<keyword evidence="10" id="KW-0067">ATP-binding</keyword>
<dbReference type="RefSeq" id="WP_200347017.1">
    <property type="nucleotide sequence ID" value="NZ_NRSJ01000028.1"/>
</dbReference>
<keyword evidence="9" id="KW-0418">Kinase</keyword>
<feature type="transmembrane region" description="Helical" evidence="19">
    <location>
        <begin position="100"/>
        <end position="133"/>
    </location>
</feature>
<comment type="subunit">
    <text evidence="14">At low DSF concentrations, interacts with RpfF.</text>
</comment>
<feature type="transmembrane region" description="Helical" evidence="19">
    <location>
        <begin position="69"/>
        <end position="88"/>
    </location>
</feature>
<dbReference type="CDD" id="cd16922">
    <property type="entry name" value="HATPase_EvgS-ArcB-TorS-like"/>
    <property type="match status" value="1"/>
</dbReference>
<keyword evidence="7 19" id="KW-0812">Transmembrane</keyword>
<protein>
    <recommendedName>
        <fullName evidence="15">Sensory/regulatory protein RpfC</fullName>
        <ecNumber evidence="3">2.7.13.3</ecNumber>
    </recommendedName>
</protein>
<comment type="subcellular location">
    <subcellularLocation>
        <location evidence="2">Cell membrane</location>
        <topology evidence="2">Multi-pass membrane protein</topology>
    </subcellularLocation>
</comment>
<comment type="caution">
    <text evidence="23">The sequence shown here is derived from an EMBL/GenBank/DDBJ whole genome shotgun (WGS) entry which is preliminary data.</text>
</comment>
<evidence type="ECO:0000313" key="23">
    <source>
        <dbReference type="EMBL" id="MBK1705802.1"/>
    </source>
</evidence>
<evidence type="ECO:0000256" key="2">
    <source>
        <dbReference type="ARBA" id="ARBA00004651"/>
    </source>
</evidence>
<gene>
    <name evidence="23" type="ORF">CKO40_14875</name>
</gene>
<keyword evidence="5 17" id="KW-0597">Phosphoprotein</keyword>
<dbReference type="InterPro" id="IPR003594">
    <property type="entry name" value="HATPase_dom"/>
</dbReference>
<dbReference type="PROSITE" id="PS50894">
    <property type="entry name" value="HPT"/>
    <property type="match status" value="1"/>
</dbReference>
<keyword evidence="6" id="KW-0808">Transferase</keyword>
<dbReference type="InterPro" id="IPR001789">
    <property type="entry name" value="Sig_transdc_resp-reg_receiver"/>
</dbReference>
<feature type="transmembrane region" description="Helical" evidence="19">
    <location>
        <begin position="40"/>
        <end position="63"/>
    </location>
</feature>
<dbReference type="EC" id="2.7.13.3" evidence="3"/>
<dbReference type="InterPro" id="IPR004358">
    <property type="entry name" value="Sig_transdc_His_kin-like_C"/>
</dbReference>
<sequence>MDSSRWRGRLIRRALTGWRHLRPPATRKGTSDTRADFEQAIIRVVIGASVIIYLLATLALDSLPGASRVLFWGATGFFVSATAILLLLLRGAGPSRWRRYFGICIDISGISVSMLLAGESGAPLLALYLWVILGNGFRYGVHYLAVATLASLIGFSAIAFYSEYWSVHPFLSASHLLVLVLIPGYVSVLLAKLQRAMRQANAANAAKSQFLAKMSHELRTPLNGVIGMSDLLADSDLGPQEREFARTIHSSGEILLGIINNILDFSKIESGRLPIEHAEFDLYQLLGETVAMFMPQAQKKGLALKKRIDPQVPSRLLGDAFHIRQVLTNLLGNAIKFTEVGSVEVKLWCTGEQDASDRVRLRFEINDTGIGIPSDQQGAIFESFRQADPRIAQRYGGTGLGTSIAKELTHLMGGRIGFTSTEGEGSLFWFELPLDKALAPRNEGELAGQHALIVGRTRSAKPIADALVAMGIEATTVRSPSEVERSVSEGVASARATDILLVNEADFETAELHEIASIATKQPNLVCLLLRPDEKTEPEPFAHPEFETVLRLPLVNQELANAVLASRSMAAMPENVVSLAEHYRRVSTQDQGPLCILVAEDNETNQRVLRAILERAGHSLTLVEDGEAALDKLQQGDEQFDLLLLDRNLPGRNGLDVYRAHRFMRPSGKIPTIMLSADATERSISESLAAGIDAYLTKPVESRKLLDTIARLTDRPAADDQQPRPRPPSALSPETNPPLLDQGTIATLRELDEDGEFYSDLIAGFSHDAENALSEIASALEDGDYPQLRRALHALDGSARELGALRLVAISAELKTLKPFELSSPNARELLTRLMNAKNETLESLYQRDAALQDDQVT</sequence>
<evidence type="ECO:0000256" key="3">
    <source>
        <dbReference type="ARBA" id="ARBA00012438"/>
    </source>
</evidence>
<dbReference type="FunFam" id="3.30.565.10:FF:000010">
    <property type="entry name" value="Sensor histidine kinase RcsC"/>
    <property type="match status" value="1"/>
</dbReference>
<dbReference type="SUPFAM" id="SSF52172">
    <property type="entry name" value="CheY-like"/>
    <property type="match status" value="1"/>
</dbReference>
<evidence type="ECO:0000256" key="17">
    <source>
        <dbReference type="PROSITE-ProRule" id="PRU00169"/>
    </source>
</evidence>
<organism evidence="23 24">
    <name type="scientific">Halochromatium glycolicum</name>
    <dbReference type="NCBI Taxonomy" id="85075"/>
    <lineage>
        <taxon>Bacteria</taxon>
        <taxon>Pseudomonadati</taxon>
        <taxon>Pseudomonadota</taxon>
        <taxon>Gammaproteobacteria</taxon>
        <taxon>Chromatiales</taxon>
        <taxon>Chromatiaceae</taxon>
        <taxon>Halochromatium</taxon>
    </lineage>
</organism>
<dbReference type="InterPro" id="IPR036890">
    <property type="entry name" value="HATPase_C_sf"/>
</dbReference>
<feature type="region of interest" description="Disordered" evidence="18">
    <location>
        <begin position="713"/>
        <end position="741"/>
    </location>
</feature>
<evidence type="ECO:0000256" key="14">
    <source>
        <dbReference type="ARBA" id="ARBA00064003"/>
    </source>
</evidence>
<feature type="domain" description="Response regulatory" evidence="21">
    <location>
        <begin position="595"/>
        <end position="713"/>
    </location>
</feature>
<dbReference type="CDD" id="cd00082">
    <property type="entry name" value="HisKA"/>
    <property type="match status" value="1"/>
</dbReference>
<dbReference type="SUPFAM" id="SSF47384">
    <property type="entry name" value="Homodimeric domain of signal transducing histidine kinase"/>
    <property type="match status" value="1"/>
</dbReference>
<keyword evidence="13 19" id="KW-0472">Membrane</keyword>
<dbReference type="PANTHER" id="PTHR45339:SF1">
    <property type="entry name" value="HYBRID SIGNAL TRANSDUCTION HISTIDINE KINASE J"/>
    <property type="match status" value="1"/>
</dbReference>
<dbReference type="InterPro" id="IPR003661">
    <property type="entry name" value="HisK_dim/P_dom"/>
</dbReference>
<evidence type="ECO:0000256" key="16">
    <source>
        <dbReference type="PROSITE-ProRule" id="PRU00110"/>
    </source>
</evidence>
<dbReference type="AlphaFoldDB" id="A0AAJ0XBC4"/>
<evidence type="ECO:0000256" key="7">
    <source>
        <dbReference type="ARBA" id="ARBA00022692"/>
    </source>
</evidence>
<feature type="modified residue" description="4-aspartylphosphate" evidence="17">
    <location>
        <position position="646"/>
    </location>
</feature>
<feature type="domain" description="HPt" evidence="22">
    <location>
        <begin position="754"/>
        <end position="848"/>
    </location>
</feature>
<dbReference type="Pfam" id="PF00512">
    <property type="entry name" value="HisKA"/>
    <property type="match status" value="1"/>
</dbReference>
<name>A0AAJ0XBC4_9GAMM</name>
<dbReference type="Pfam" id="PF01627">
    <property type="entry name" value="Hpt"/>
    <property type="match status" value="1"/>
</dbReference>
<dbReference type="SMART" id="SM00388">
    <property type="entry name" value="HisKA"/>
    <property type="match status" value="1"/>
</dbReference>
<dbReference type="GO" id="GO:0005886">
    <property type="term" value="C:plasma membrane"/>
    <property type="evidence" value="ECO:0007669"/>
    <property type="project" value="UniProtKB-SubCell"/>
</dbReference>
<dbReference type="InterPro" id="IPR036641">
    <property type="entry name" value="HPT_dom_sf"/>
</dbReference>
<dbReference type="InterPro" id="IPR008207">
    <property type="entry name" value="Sig_transdc_His_kin_Hpt_dom"/>
</dbReference>
<reference evidence="23" key="1">
    <citation type="submission" date="2017-08" db="EMBL/GenBank/DDBJ databases">
        <authorList>
            <person name="Imhoff J.F."/>
            <person name="Rahn T."/>
            <person name="Kuenzel S."/>
            <person name="Neulinger S.C."/>
        </authorList>
    </citation>
    <scope>NUCLEOTIDE SEQUENCE</scope>
    <source>
        <strain evidence="23">DSM 11080</strain>
    </source>
</reference>
<evidence type="ECO:0000256" key="12">
    <source>
        <dbReference type="ARBA" id="ARBA00023012"/>
    </source>
</evidence>
<dbReference type="SMART" id="SM00448">
    <property type="entry name" value="REC"/>
    <property type="match status" value="1"/>
</dbReference>
<feature type="compositionally biased region" description="Basic and acidic residues" evidence="18">
    <location>
        <begin position="713"/>
        <end position="723"/>
    </location>
</feature>
<dbReference type="Proteomes" id="UP001296776">
    <property type="component" value="Unassembled WGS sequence"/>
</dbReference>
<comment type="catalytic activity">
    <reaction evidence="1">
        <text>ATP + protein L-histidine = ADP + protein N-phospho-L-histidine.</text>
        <dbReference type="EC" id="2.7.13.3"/>
    </reaction>
</comment>
<evidence type="ECO:0000256" key="9">
    <source>
        <dbReference type="ARBA" id="ARBA00022777"/>
    </source>
</evidence>
<dbReference type="GO" id="GO:0005524">
    <property type="term" value="F:ATP binding"/>
    <property type="evidence" value="ECO:0007669"/>
    <property type="project" value="UniProtKB-KW"/>
</dbReference>
<dbReference type="InterPro" id="IPR005467">
    <property type="entry name" value="His_kinase_dom"/>
</dbReference>
<dbReference type="InterPro" id="IPR036097">
    <property type="entry name" value="HisK_dim/P_sf"/>
</dbReference>
<dbReference type="GO" id="GO:0000155">
    <property type="term" value="F:phosphorelay sensor kinase activity"/>
    <property type="evidence" value="ECO:0007669"/>
    <property type="project" value="InterPro"/>
</dbReference>
<evidence type="ECO:0000256" key="5">
    <source>
        <dbReference type="ARBA" id="ARBA00022553"/>
    </source>
</evidence>
<dbReference type="InterPro" id="IPR011006">
    <property type="entry name" value="CheY-like_superfamily"/>
</dbReference>
<evidence type="ECO:0000313" key="24">
    <source>
        <dbReference type="Proteomes" id="UP001296776"/>
    </source>
</evidence>
<accession>A0AAJ0XBC4</accession>
<evidence type="ECO:0000256" key="4">
    <source>
        <dbReference type="ARBA" id="ARBA00022475"/>
    </source>
</evidence>
<dbReference type="PROSITE" id="PS50109">
    <property type="entry name" value="HIS_KIN"/>
    <property type="match status" value="1"/>
</dbReference>
<dbReference type="Gene3D" id="1.20.120.160">
    <property type="entry name" value="HPT domain"/>
    <property type="match status" value="1"/>
</dbReference>
<dbReference type="Gene3D" id="1.10.287.130">
    <property type="match status" value="1"/>
</dbReference>
<feature type="domain" description="Histidine kinase" evidence="20">
    <location>
        <begin position="213"/>
        <end position="436"/>
    </location>
</feature>
<dbReference type="FunFam" id="1.10.287.130:FF:000002">
    <property type="entry name" value="Two-component osmosensing histidine kinase"/>
    <property type="match status" value="1"/>
</dbReference>
<proteinExistence type="predicted"/>
<evidence type="ECO:0000256" key="8">
    <source>
        <dbReference type="ARBA" id="ARBA00022741"/>
    </source>
</evidence>
<dbReference type="PRINTS" id="PR00344">
    <property type="entry name" value="BCTRLSENSOR"/>
</dbReference>
<keyword evidence="11 19" id="KW-1133">Transmembrane helix</keyword>
<evidence type="ECO:0000256" key="10">
    <source>
        <dbReference type="ARBA" id="ARBA00022840"/>
    </source>
</evidence>
<dbReference type="SUPFAM" id="SSF47226">
    <property type="entry name" value="Histidine-containing phosphotransfer domain, HPT domain"/>
    <property type="match status" value="1"/>
</dbReference>
<evidence type="ECO:0000259" key="20">
    <source>
        <dbReference type="PROSITE" id="PS50109"/>
    </source>
</evidence>
<evidence type="ECO:0000256" key="19">
    <source>
        <dbReference type="SAM" id="Phobius"/>
    </source>
</evidence>
<dbReference type="Gene3D" id="3.40.50.2300">
    <property type="match status" value="1"/>
</dbReference>
<dbReference type="SUPFAM" id="SSF55874">
    <property type="entry name" value="ATPase domain of HSP90 chaperone/DNA topoisomerase II/histidine kinase"/>
    <property type="match status" value="1"/>
</dbReference>
<evidence type="ECO:0000256" key="13">
    <source>
        <dbReference type="ARBA" id="ARBA00023136"/>
    </source>
</evidence>
<feature type="transmembrane region" description="Helical" evidence="19">
    <location>
        <begin position="173"/>
        <end position="191"/>
    </location>
</feature>
<dbReference type="PANTHER" id="PTHR45339">
    <property type="entry name" value="HYBRID SIGNAL TRANSDUCTION HISTIDINE KINASE J"/>
    <property type="match status" value="1"/>
</dbReference>
<evidence type="ECO:0000256" key="6">
    <source>
        <dbReference type="ARBA" id="ARBA00022679"/>
    </source>
</evidence>
<keyword evidence="24" id="KW-1185">Reference proteome</keyword>
<keyword evidence="12" id="KW-0902">Two-component regulatory system</keyword>
<keyword evidence="8" id="KW-0547">Nucleotide-binding</keyword>
<dbReference type="SMART" id="SM00387">
    <property type="entry name" value="HATPase_c"/>
    <property type="match status" value="1"/>
</dbReference>
<dbReference type="Gene3D" id="3.30.565.10">
    <property type="entry name" value="Histidine kinase-like ATPase, C-terminal domain"/>
    <property type="match status" value="1"/>
</dbReference>
<evidence type="ECO:0000256" key="11">
    <source>
        <dbReference type="ARBA" id="ARBA00022989"/>
    </source>
</evidence>
<feature type="modified residue" description="Phosphohistidine" evidence="16">
    <location>
        <position position="793"/>
    </location>
</feature>
<evidence type="ECO:0000256" key="15">
    <source>
        <dbReference type="ARBA" id="ARBA00068150"/>
    </source>
</evidence>
<dbReference type="EMBL" id="NRSJ01000028">
    <property type="protein sequence ID" value="MBK1705802.1"/>
    <property type="molecule type" value="Genomic_DNA"/>
</dbReference>
<feature type="transmembrane region" description="Helical" evidence="19">
    <location>
        <begin position="139"/>
        <end position="161"/>
    </location>
</feature>
<dbReference type="CDD" id="cd17546">
    <property type="entry name" value="REC_hyHK_CKI1_RcsC-like"/>
    <property type="match status" value="1"/>
</dbReference>
<keyword evidence="4" id="KW-1003">Cell membrane</keyword>